<dbReference type="PROSITE" id="PS50928">
    <property type="entry name" value="ABC_TM1"/>
    <property type="match status" value="1"/>
</dbReference>
<dbReference type="CDD" id="cd06261">
    <property type="entry name" value="TM_PBP2"/>
    <property type="match status" value="1"/>
</dbReference>
<keyword evidence="5 8" id="KW-0812">Transmembrane</keyword>
<feature type="transmembrane region" description="Helical" evidence="8">
    <location>
        <begin position="64"/>
        <end position="87"/>
    </location>
</feature>
<dbReference type="SUPFAM" id="SSF161098">
    <property type="entry name" value="MetI-like"/>
    <property type="match status" value="1"/>
</dbReference>
<comment type="similarity">
    <text evidence="2">Belongs to the binding-protein-dependent transport system permease family. CysTW subfamily.</text>
</comment>
<sequence length="283" mass="31605">MIRTIRSAYTMLSPSLIWLLFFLIIPVGFIAVISFTTNLGFGGILYKFSTDAYRLAFSTLYAKVIWQSIVWAALGTFLCIVIAYPFAYFIANAGKWKNMLLLLVMVPFWTNFLILIYAWIILLNSQGLINSLLIKIGIIAEPLTMLYSPYAVIIGIVYGFLPFMILPIYASLEQMDRSYLEAAEDLGATPFRAFLKITLPLSAPGIFAGSLITFVPALSVFVITDLLTGGKLLMVGNIIRDAFVVEMNWQLGSALSLLLTILVLISIYLFIKFTSSKDRNLLL</sequence>
<dbReference type="Pfam" id="PF00528">
    <property type="entry name" value="BPD_transp_1"/>
    <property type="match status" value="1"/>
</dbReference>
<keyword evidence="7 8" id="KW-0472">Membrane</keyword>
<evidence type="ECO:0000259" key="9">
    <source>
        <dbReference type="PROSITE" id="PS50928"/>
    </source>
</evidence>
<evidence type="ECO:0000256" key="2">
    <source>
        <dbReference type="ARBA" id="ARBA00007069"/>
    </source>
</evidence>
<protein>
    <submittedName>
        <fullName evidence="10">ABC-type spermidine/putrescine transport system permease subunit I</fullName>
    </submittedName>
</protein>
<dbReference type="GO" id="GO:0005886">
    <property type="term" value="C:plasma membrane"/>
    <property type="evidence" value="ECO:0007669"/>
    <property type="project" value="UniProtKB-SubCell"/>
</dbReference>
<dbReference type="RefSeq" id="WP_110395061.1">
    <property type="nucleotide sequence ID" value="NZ_JBHUHB010000001.1"/>
</dbReference>
<feature type="transmembrane region" description="Helical" evidence="8">
    <location>
        <begin position="150"/>
        <end position="170"/>
    </location>
</feature>
<evidence type="ECO:0000256" key="1">
    <source>
        <dbReference type="ARBA" id="ARBA00004651"/>
    </source>
</evidence>
<keyword evidence="11" id="KW-1185">Reference proteome</keyword>
<organism evidence="10 11">
    <name type="scientific">Pseudogracilibacillus auburnensis</name>
    <dbReference type="NCBI Taxonomy" id="1494959"/>
    <lineage>
        <taxon>Bacteria</taxon>
        <taxon>Bacillati</taxon>
        <taxon>Bacillota</taxon>
        <taxon>Bacilli</taxon>
        <taxon>Bacillales</taxon>
        <taxon>Bacillaceae</taxon>
        <taxon>Pseudogracilibacillus</taxon>
    </lineage>
</organism>
<keyword evidence="4" id="KW-1003">Cell membrane</keyword>
<dbReference type="PANTHER" id="PTHR42929">
    <property type="entry name" value="INNER MEMBRANE ABC TRANSPORTER PERMEASE PROTEIN YDCU-RELATED-RELATED"/>
    <property type="match status" value="1"/>
</dbReference>
<feature type="transmembrane region" description="Helical" evidence="8">
    <location>
        <begin position="99"/>
        <end position="122"/>
    </location>
</feature>
<dbReference type="EMBL" id="QJJQ01000005">
    <property type="protein sequence ID" value="PXW87467.1"/>
    <property type="molecule type" value="Genomic_DNA"/>
</dbReference>
<feature type="transmembrane region" description="Helical" evidence="8">
    <location>
        <begin position="16"/>
        <end position="44"/>
    </location>
</feature>
<evidence type="ECO:0000256" key="6">
    <source>
        <dbReference type="ARBA" id="ARBA00022989"/>
    </source>
</evidence>
<feature type="transmembrane region" description="Helical" evidence="8">
    <location>
        <begin position="249"/>
        <end position="271"/>
    </location>
</feature>
<dbReference type="GO" id="GO:0055085">
    <property type="term" value="P:transmembrane transport"/>
    <property type="evidence" value="ECO:0007669"/>
    <property type="project" value="InterPro"/>
</dbReference>
<dbReference type="Proteomes" id="UP000247978">
    <property type="component" value="Unassembled WGS sequence"/>
</dbReference>
<evidence type="ECO:0000256" key="3">
    <source>
        <dbReference type="ARBA" id="ARBA00022448"/>
    </source>
</evidence>
<keyword evidence="3 8" id="KW-0813">Transport</keyword>
<name>A0A2V3VZI2_9BACI</name>
<dbReference type="InterPro" id="IPR035906">
    <property type="entry name" value="MetI-like_sf"/>
</dbReference>
<evidence type="ECO:0000256" key="7">
    <source>
        <dbReference type="ARBA" id="ARBA00023136"/>
    </source>
</evidence>
<feature type="transmembrane region" description="Helical" evidence="8">
    <location>
        <begin position="206"/>
        <end position="229"/>
    </location>
</feature>
<dbReference type="InterPro" id="IPR000515">
    <property type="entry name" value="MetI-like"/>
</dbReference>
<evidence type="ECO:0000256" key="5">
    <source>
        <dbReference type="ARBA" id="ARBA00022692"/>
    </source>
</evidence>
<accession>A0A2V3VZI2</accession>
<evidence type="ECO:0000256" key="4">
    <source>
        <dbReference type="ARBA" id="ARBA00022475"/>
    </source>
</evidence>
<gene>
    <name evidence="10" type="ORF">DFR56_105109</name>
</gene>
<feature type="domain" description="ABC transmembrane type-1" evidence="9">
    <location>
        <begin position="65"/>
        <end position="270"/>
    </location>
</feature>
<reference evidence="10 11" key="1">
    <citation type="submission" date="2018-05" db="EMBL/GenBank/DDBJ databases">
        <title>Genomic Encyclopedia of Type Strains, Phase IV (KMG-IV): sequencing the most valuable type-strain genomes for metagenomic binning, comparative biology and taxonomic classification.</title>
        <authorList>
            <person name="Goeker M."/>
        </authorList>
    </citation>
    <scope>NUCLEOTIDE SEQUENCE [LARGE SCALE GENOMIC DNA]</scope>
    <source>
        <strain evidence="10 11">DSM 28556</strain>
    </source>
</reference>
<proteinExistence type="inferred from homology"/>
<dbReference type="Gene3D" id="1.10.3720.10">
    <property type="entry name" value="MetI-like"/>
    <property type="match status" value="1"/>
</dbReference>
<dbReference type="AlphaFoldDB" id="A0A2V3VZI2"/>
<evidence type="ECO:0000313" key="11">
    <source>
        <dbReference type="Proteomes" id="UP000247978"/>
    </source>
</evidence>
<evidence type="ECO:0000256" key="8">
    <source>
        <dbReference type="RuleBase" id="RU363032"/>
    </source>
</evidence>
<comment type="caution">
    <text evidence="10">The sequence shown here is derived from an EMBL/GenBank/DDBJ whole genome shotgun (WGS) entry which is preliminary data.</text>
</comment>
<evidence type="ECO:0000313" key="10">
    <source>
        <dbReference type="EMBL" id="PXW87467.1"/>
    </source>
</evidence>
<comment type="subcellular location">
    <subcellularLocation>
        <location evidence="1 8">Cell membrane</location>
        <topology evidence="1 8">Multi-pass membrane protein</topology>
    </subcellularLocation>
</comment>
<dbReference type="PANTHER" id="PTHR42929:SF1">
    <property type="entry name" value="INNER MEMBRANE ABC TRANSPORTER PERMEASE PROTEIN YDCU-RELATED"/>
    <property type="match status" value="1"/>
</dbReference>
<keyword evidence="6 8" id="KW-1133">Transmembrane helix</keyword>
<dbReference type="OrthoDB" id="57323at2"/>